<organism evidence="2 3">
    <name type="scientific">Gordonia insulae</name>
    <dbReference type="NCBI Taxonomy" id="2420509"/>
    <lineage>
        <taxon>Bacteria</taxon>
        <taxon>Bacillati</taxon>
        <taxon>Actinomycetota</taxon>
        <taxon>Actinomycetes</taxon>
        <taxon>Mycobacteriales</taxon>
        <taxon>Gordoniaceae</taxon>
        <taxon>Gordonia</taxon>
    </lineage>
</organism>
<protein>
    <submittedName>
        <fullName evidence="2">Uncharacterized protein</fullName>
    </submittedName>
</protein>
<dbReference type="KEGG" id="gom:D7316_02919"/>
<keyword evidence="1" id="KW-1133">Transmembrane helix</keyword>
<gene>
    <name evidence="2" type="ORF">D7316_02919</name>
</gene>
<dbReference type="RefSeq" id="WP_124708848.1">
    <property type="nucleotide sequence ID" value="NZ_CP033972.1"/>
</dbReference>
<dbReference type="Proteomes" id="UP000271469">
    <property type="component" value="Chromosome"/>
</dbReference>
<keyword evidence="3" id="KW-1185">Reference proteome</keyword>
<dbReference type="AlphaFoldDB" id="A0A3G8JN33"/>
<evidence type="ECO:0000313" key="3">
    <source>
        <dbReference type="Proteomes" id="UP000271469"/>
    </source>
</evidence>
<keyword evidence="1" id="KW-0472">Membrane</keyword>
<dbReference type="OrthoDB" id="4381821at2"/>
<accession>A0A3G8JN33</accession>
<proteinExistence type="predicted"/>
<evidence type="ECO:0000256" key="1">
    <source>
        <dbReference type="SAM" id="Phobius"/>
    </source>
</evidence>
<reference evidence="2 3" key="1">
    <citation type="submission" date="2018-11" db="EMBL/GenBank/DDBJ databases">
        <title>Gordonia insulae sp. nov., isolated from an island soil.</title>
        <authorList>
            <person name="Kim Y.S."/>
            <person name="Kim S.B."/>
        </authorList>
    </citation>
    <scope>NUCLEOTIDE SEQUENCE [LARGE SCALE GENOMIC DNA]</scope>
    <source>
        <strain evidence="2 3">MMS17-SY073</strain>
    </source>
</reference>
<sequence>MSYARRRLPPQRLTRGPARTGLLLGIAFAILLMHSVVAHCVSDDAALGHYDSGASHGYSTTISSAQSLADETMGAAGDCGAHQHACVFVRAGEPDVFVPVLLLLWWGFPVPPLLQSVRARLNLRAGRPPPWAMPSHLQLQVIRC</sequence>
<feature type="transmembrane region" description="Helical" evidence="1">
    <location>
        <begin position="96"/>
        <end position="114"/>
    </location>
</feature>
<dbReference type="EMBL" id="CP033972">
    <property type="protein sequence ID" value="AZG46318.1"/>
    <property type="molecule type" value="Genomic_DNA"/>
</dbReference>
<keyword evidence="1" id="KW-0812">Transmembrane</keyword>
<evidence type="ECO:0000313" key="2">
    <source>
        <dbReference type="EMBL" id="AZG46318.1"/>
    </source>
</evidence>
<name>A0A3G8JN33_9ACTN</name>